<sequence length="116" mass="12687">MNDANDRKHFYVCKEDDLADNEMVRIDPPDQPPVVVYKVGGNFFATDNTCTHGEASLAEGEVDDDFIIECPFHGGTFDIRTGEAVDFPCVLPLKSYPVTVEGGCVYVNLDEGKAPA</sequence>
<keyword evidence="3" id="KW-0408">Iron</keyword>
<reference evidence="6 7" key="1">
    <citation type="submission" date="2023-06" db="EMBL/GenBank/DDBJ databases">
        <title>Marinobacter azerbaijanicus a moderately halophilic, isolated from Urmia Lake in Azerbaijan region of Iran.</title>
        <authorList>
            <person name="Sanchez-Porro C."/>
            <person name="Aghdam E.M."/>
            <person name="Saheb S.M."/>
            <person name="Tarhriz V."/>
            <person name="Kazemi E."/>
            <person name="Ammozegar M.A."/>
            <person name="Ventosa A."/>
            <person name="Hejazi M.S."/>
        </authorList>
    </citation>
    <scope>NUCLEOTIDE SEQUENCE [LARGE SCALE GENOMIC DNA]</scope>
    <source>
        <strain evidence="6 7">TBZ242</strain>
    </source>
</reference>
<dbReference type="SUPFAM" id="SSF50022">
    <property type="entry name" value="ISP domain"/>
    <property type="match status" value="1"/>
</dbReference>
<keyword evidence="2" id="KW-0479">Metal-binding</keyword>
<dbReference type="Pfam" id="PF00355">
    <property type="entry name" value="Rieske"/>
    <property type="match status" value="1"/>
</dbReference>
<evidence type="ECO:0000259" key="5">
    <source>
        <dbReference type="PROSITE" id="PS51296"/>
    </source>
</evidence>
<proteinExistence type="predicted"/>
<comment type="caution">
    <text evidence="6">The sequence shown here is derived from an EMBL/GenBank/DDBJ whole genome shotgun (WGS) entry which is preliminary data.</text>
</comment>
<dbReference type="EMBL" id="JASSVS010000012">
    <property type="protein sequence ID" value="MDL0433196.1"/>
    <property type="molecule type" value="Genomic_DNA"/>
</dbReference>
<feature type="domain" description="Rieske" evidence="5">
    <location>
        <begin position="10"/>
        <end position="107"/>
    </location>
</feature>
<dbReference type="CDD" id="cd03528">
    <property type="entry name" value="Rieske_RO_ferredoxin"/>
    <property type="match status" value="1"/>
</dbReference>
<accession>A0ABT7IGA2</accession>
<dbReference type="PANTHER" id="PTHR21496">
    <property type="entry name" value="FERREDOXIN-RELATED"/>
    <property type="match status" value="1"/>
</dbReference>
<evidence type="ECO:0000313" key="6">
    <source>
        <dbReference type="EMBL" id="MDL0433196.1"/>
    </source>
</evidence>
<dbReference type="Proteomes" id="UP001227964">
    <property type="component" value="Unassembled WGS sequence"/>
</dbReference>
<dbReference type="InterPro" id="IPR017941">
    <property type="entry name" value="Rieske_2Fe-2S"/>
</dbReference>
<evidence type="ECO:0000256" key="1">
    <source>
        <dbReference type="ARBA" id="ARBA00022714"/>
    </source>
</evidence>
<dbReference type="RefSeq" id="WP_285392793.1">
    <property type="nucleotide sequence ID" value="NZ_JASSVS010000012.1"/>
</dbReference>
<dbReference type="PROSITE" id="PS51296">
    <property type="entry name" value="RIESKE"/>
    <property type="match status" value="1"/>
</dbReference>
<dbReference type="InterPro" id="IPR036922">
    <property type="entry name" value="Rieske_2Fe-2S_sf"/>
</dbReference>
<keyword evidence="4" id="KW-0411">Iron-sulfur</keyword>
<gene>
    <name evidence="6" type="ORF">QPM17_18815</name>
</gene>
<evidence type="ECO:0000256" key="4">
    <source>
        <dbReference type="ARBA" id="ARBA00023014"/>
    </source>
</evidence>
<keyword evidence="1" id="KW-0001">2Fe-2S</keyword>
<keyword evidence="7" id="KW-1185">Reference proteome</keyword>
<evidence type="ECO:0000256" key="3">
    <source>
        <dbReference type="ARBA" id="ARBA00023004"/>
    </source>
</evidence>
<dbReference type="PANTHER" id="PTHR21496:SF23">
    <property type="entry name" value="3-PHENYLPROPIONATE_CINNAMIC ACID DIOXYGENASE FERREDOXIN SUBUNIT"/>
    <property type="match status" value="1"/>
</dbReference>
<dbReference type="Gene3D" id="2.102.10.10">
    <property type="entry name" value="Rieske [2Fe-2S] iron-sulphur domain"/>
    <property type="match status" value="1"/>
</dbReference>
<evidence type="ECO:0000313" key="7">
    <source>
        <dbReference type="Proteomes" id="UP001227964"/>
    </source>
</evidence>
<name>A0ABT7IGA2_9GAMM</name>
<evidence type="ECO:0000256" key="2">
    <source>
        <dbReference type="ARBA" id="ARBA00022723"/>
    </source>
</evidence>
<protein>
    <submittedName>
        <fullName evidence="6">Non-heme iron oxygenase ferredoxin subunit</fullName>
    </submittedName>
</protein>
<organism evidence="6 7">
    <name type="scientific">Marinobacter azerbaijanicus</name>
    <dbReference type="NCBI Taxonomy" id="3050455"/>
    <lineage>
        <taxon>Bacteria</taxon>
        <taxon>Pseudomonadati</taxon>
        <taxon>Pseudomonadota</taxon>
        <taxon>Gammaproteobacteria</taxon>
        <taxon>Pseudomonadales</taxon>
        <taxon>Marinobacteraceae</taxon>
        <taxon>Marinobacter</taxon>
    </lineage>
</organism>